<organism evidence="2 3">
    <name type="scientific">Brachionus plicatilis</name>
    <name type="common">Marine rotifer</name>
    <name type="synonym">Brachionus muelleri</name>
    <dbReference type="NCBI Taxonomy" id="10195"/>
    <lineage>
        <taxon>Eukaryota</taxon>
        <taxon>Metazoa</taxon>
        <taxon>Spiralia</taxon>
        <taxon>Gnathifera</taxon>
        <taxon>Rotifera</taxon>
        <taxon>Eurotatoria</taxon>
        <taxon>Monogononta</taxon>
        <taxon>Pseudotrocha</taxon>
        <taxon>Ploima</taxon>
        <taxon>Brachionidae</taxon>
        <taxon>Brachionus</taxon>
    </lineage>
</organism>
<evidence type="ECO:0000256" key="1">
    <source>
        <dbReference type="SAM" id="Phobius"/>
    </source>
</evidence>
<sequence>METAKAHLWARYLLYRISMLYRIYTTTTIYINYFNGFHHGKKRNQEVIKLILCSVCSVS</sequence>
<proteinExistence type="predicted"/>
<dbReference type="AlphaFoldDB" id="A0A3M7PWH0"/>
<dbReference type="EMBL" id="REGN01008515">
    <property type="protein sequence ID" value="RNA03410.1"/>
    <property type="molecule type" value="Genomic_DNA"/>
</dbReference>
<gene>
    <name evidence="2" type="ORF">BpHYR1_044273</name>
</gene>
<protein>
    <submittedName>
        <fullName evidence="2">Uncharacterized protein</fullName>
    </submittedName>
</protein>
<evidence type="ECO:0000313" key="3">
    <source>
        <dbReference type="Proteomes" id="UP000276133"/>
    </source>
</evidence>
<name>A0A3M7PWH0_BRAPC</name>
<accession>A0A3M7PWH0</accession>
<keyword evidence="3" id="KW-1185">Reference proteome</keyword>
<evidence type="ECO:0000313" key="2">
    <source>
        <dbReference type="EMBL" id="RNA03410.1"/>
    </source>
</evidence>
<keyword evidence="1" id="KW-1133">Transmembrane helix</keyword>
<feature type="transmembrane region" description="Helical" evidence="1">
    <location>
        <begin position="12"/>
        <end position="33"/>
    </location>
</feature>
<reference evidence="2 3" key="1">
    <citation type="journal article" date="2018" name="Sci. Rep.">
        <title>Genomic signatures of local adaptation to the degree of environmental predictability in rotifers.</title>
        <authorList>
            <person name="Franch-Gras L."/>
            <person name="Hahn C."/>
            <person name="Garcia-Roger E.M."/>
            <person name="Carmona M.J."/>
            <person name="Serra M."/>
            <person name="Gomez A."/>
        </authorList>
    </citation>
    <scope>NUCLEOTIDE SEQUENCE [LARGE SCALE GENOMIC DNA]</scope>
    <source>
        <strain evidence="2">HYR1</strain>
    </source>
</reference>
<keyword evidence="1" id="KW-0812">Transmembrane</keyword>
<keyword evidence="1" id="KW-0472">Membrane</keyword>
<dbReference type="Proteomes" id="UP000276133">
    <property type="component" value="Unassembled WGS sequence"/>
</dbReference>
<comment type="caution">
    <text evidence="2">The sequence shown here is derived from an EMBL/GenBank/DDBJ whole genome shotgun (WGS) entry which is preliminary data.</text>
</comment>